<reference evidence="3 4" key="1">
    <citation type="submission" date="2020-08" db="EMBL/GenBank/DDBJ databases">
        <title>Genomic Encyclopedia of Type Strains, Phase IV (KMG-IV): sequencing the most valuable type-strain genomes for metagenomic binning, comparative biology and taxonomic classification.</title>
        <authorList>
            <person name="Goeker M."/>
        </authorList>
    </citation>
    <scope>NUCLEOTIDE SEQUENCE [LARGE SCALE GENOMIC DNA]</scope>
    <source>
        <strain evidence="3 4">DSM 26723</strain>
    </source>
</reference>
<dbReference type="Proteomes" id="UP000588068">
    <property type="component" value="Unassembled WGS sequence"/>
</dbReference>
<dbReference type="PANTHER" id="PTHR43172:SF2">
    <property type="entry name" value="ADENYLOSUCCINATE LYASE C-TERMINAL DOMAIN-CONTAINING PROTEIN"/>
    <property type="match status" value="1"/>
</dbReference>
<sequence length="449" mass="47410">MDAQFHSTEVAGLFAAERQIAHMLAFEGALARVQGELGLIPEPAARAIADACADRKLIARIDLSAARVAGNPAIPFVKQLTALVRASDPEAAAWVHHGATSQDVIDTATVLSLRETFAAIIRDLSQLREAIATLAHAHVRTPMIARTLLQHAAATTFGYKLAAALAGLDQCAQRMMQLMQTHFCLQLGGPVGTLSTAGPLALPLVRGVALRLGLQPAEICWHTNRVRIVECGTALATLTGHLGKIAHDIALQMQSDVAELAEAPAPGKGGSSAMPHKHNPVDSVAASAAAIVTPQLASTLLAAMVQEHERAAGAWHAEWIALPQLCSLTHGAVLAVTQSFRGLRVDVQRMQANLDAALELIGASAVAEALAPAMGRDVAHDTVQEWTRIAISKHRPLREVVAQELRNAPHALPPEQLDALFSIDRNVAAADAAARHYLEQRTASPGGNS</sequence>
<keyword evidence="4" id="KW-1185">Reference proteome</keyword>
<gene>
    <name evidence="3" type="ORF">HNQ60_004739</name>
</gene>
<dbReference type="SMART" id="SM00998">
    <property type="entry name" value="ADSL_C"/>
    <property type="match status" value="1"/>
</dbReference>
<feature type="domain" description="Adenylosuccinate lyase C-terminal" evidence="2">
    <location>
        <begin position="358"/>
        <end position="438"/>
    </location>
</feature>
<evidence type="ECO:0000313" key="4">
    <source>
        <dbReference type="Proteomes" id="UP000588068"/>
    </source>
</evidence>
<evidence type="ECO:0000259" key="2">
    <source>
        <dbReference type="SMART" id="SM00998"/>
    </source>
</evidence>
<dbReference type="Gene3D" id="1.10.275.10">
    <property type="entry name" value="Fumarase/aspartase (N-terminal domain)"/>
    <property type="match status" value="1"/>
</dbReference>
<dbReference type="AlphaFoldDB" id="A0A841HV74"/>
<dbReference type="Gene3D" id="1.10.40.30">
    <property type="entry name" value="Fumarase/aspartase (C-terminal domain)"/>
    <property type="match status" value="1"/>
</dbReference>
<dbReference type="GO" id="GO:0047472">
    <property type="term" value="F:3-carboxy-cis,cis-muconate cycloisomerase activity"/>
    <property type="evidence" value="ECO:0007669"/>
    <property type="project" value="UniProtKB-EC"/>
</dbReference>
<protein>
    <submittedName>
        <fullName evidence="3">3-carboxy-cis,cis-muconate cycloisomerase</fullName>
        <ecNumber evidence="3">5.5.1.2</ecNumber>
    </submittedName>
</protein>
<name>A0A841HV74_9GAMM</name>
<dbReference type="Pfam" id="PF00206">
    <property type="entry name" value="Lyase_1"/>
    <property type="match status" value="1"/>
</dbReference>
<evidence type="ECO:0000256" key="1">
    <source>
        <dbReference type="ARBA" id="ARBA00034772"/>
    </source>
</evidence>
<accession>A0A841HV74</accession>
<keyword evidence="3" id="KW-0413">Isomerase</keyword>
<dbReference type="InterPro" id="IPR022761">
    <property type="entry name" value="Fumarate_lyase_N"/>
</dbReference>
<dbReference type="InterPro" id="IPR000362">
    <property type="entry name" value="Fumarate_lyase_fam"/>
</dbReference>
<proteinExistence type="inferred from homology"/>
<dbReference type="EC" id="5.5.1.2" evidence="3"/>
<dbReference type="InterPro" id="IPR019468">
    <property type="entry name" value="AdenyloSucc_lyase_C"/>
</dbReference>
<comment type="caution">
    <text evidence="3">The sequence shown here is derived from an EMBL/GenBank/DDBJ whole genome shotgun (WGS) entry which is preliminary data.</text>
</comment>
<dbReference type="InterPro" id="IPR008948">
    <property type="entry name" value="L-Aspartase-like"/>
</dbReference>
<dbReference type="InterPro" id="IPR020557">
    <property type="entry name" value="Fumarate_lyase_CS"/>
</dbReference>
<dbReference type="RefSeq" id="WP_184335235.1">
    <property type="nucleotide sequence ID" value="NZ_JACHHZ010000006.1"/>
</dbReference>
<dbReference type="SUPFAM" id="SSF48557">
    <property type="entry name" value="L-aspartase-like"/>
    <property type="match status" value="1"/>
</dbReference>
<dbReference type="GO" id="GO:0016829">
    <property type="term" value="F:lyase activity"/>
    <property type="evidence" value="ECO:0007669"/>
    <property type="project" value="UniProtKB-ARBA"/>
</dbReference>
<dbReference type="PANTHER" id="PTHR43172">
    <property type="entry name" value="ADENYLOSUCCINATE LYASE"/>
    <property type="match status" value="1"/>
</dbReference>
<dbReference type="Pfam" id="PF10397">
    <property type="entry name" value="ADSL_C"/>
    <property type="match status" value="1"/>
</dbReference>
<dbReference type="EMBL" id="JACHHZ010000006">
    <property type="protein sequence ID" value="MBB6095848.1"/>
    <property type="molecule type" value="Genomic_DNA"/>
</dbReference>
<organism evidence="3 4">
    <name type="scientific">Povalibacter uvarum</name>
    <dbReference type="NCBI Taxonomy" id="732238"/>
    <lineage>
        <taxon>Bacteria</taxon>
        <taxon>Pseudomonadati</taxon>
        <taxon>Pseudomonadota</taxon>
        <taxon>Gammaproteobacteria</taxon>
        <taxon>Steroidobacterales</taxon>
        <taxon>Steroidobacteraceae</taxon>
        <taxon>Povalibacter</taxon>
    </lineage>
</organism>
<comment type="similarity">
    <text evidence="1">Belongs to the class-II fumarase/aspartase family.</text>
</comment>
<dbReference type="PROSITE" id="PS00163">
    <property type="entry name" value="FUMARATE_LYASES"/>
    <property type="match status" value="1"/>
</dbReference>
<dbReference type="InterPro" id="IPR024083">
    <property type="entry name" value="Fumarase/histidase_N"/>
</dbReference>
<dbReference type="PRINTS" id="PR00149">
    <property type="entry name" value="FUMRATELYASE"/>
</dbReference>
<dbReference type="Gene3D" id="1.20.200.10">
    <property type="entry name" value="Fumarase/aspartase (Central domain)"/>
    <property type="match status" value="1"/>
</dbReference>
<evidence type="ECO:0000313" key="3">
    <source>
        <dbReference type="EMBL" id="MBB6095848.1"/>
    </source>
</evidence>